<name>A0A934S9S2_9BACT</name>
<dbReference type="SUPFAM" id="SSF88723">
    <property type="entry name" value="PIN domain-like"/>
    <property type="match status" value="1"/>
</dbReference>
<reference evidence="4" key="1">
    <citation type="submission" date="2021-01" db="EMBL/GenBank/DDBJ databases">
        <title>Modified the classification status of verrucomicrobia.</title>
        <authorList>
            <person name="Feng X."/>
        </authorList>
    </citation>
    <scope>NUCLEOTIDE SEQUENCE</scope>
    <source>
        <strain evidence="4">KCTC 22041</strain>
    </source>
</reference>
<evidence type="ECO:0000256" key="2">
    <source>
        <dbReference type="SAM" id="Phobius"/>
    </source>
</evidence>
<keyword evidence="1" id="KW-0808">Transferase</keyword>
<dbReference type="InterPro" id="IPR002792">
    <property type="entry name" value="TRAM_dom"/>
</dbReference>
<proteinExistence type="predicted"/>
<comment type="caution">
    <text evidence="4">The sequence shown here is derived from an EMBL/GenBank/DDBJ whole genome shotgun (WGS) entry which is preliminary data.</text>
</comment>
<gene>
    <name evidence="4" type="ORF">JIN85_07490</name>
</gene>
<evidence type="ECO:0000259" key="3">
    <source>
        <dbReference type="PROSITE" id="PS50926"/>
    </source>
</evidence>
<keyword evidence="2" id="KW-1133">Transmembrane helix</keyword>
<keyword evidence="2" id="KW-0472">Membrane</keyword>
<feature type="transmembrane region" description="Helical" evidence="2">
    <location>
        <begin position="35"/>
        <end position="54"/>
    </location>
</feature>
<organism evidence="4 5">
    <name type="scientific">Luteolibacter pohnpeiensis</name>
    <dbReference type="NCBI Taxonomy" id="454153"/>
    <lineage>
        <taxon>Bacteria</taxon>
        <taxon>Pseudomonadati</taxon>
        <taxon>Verrucomicrobiota</taxon>
        <taxon>Verrucomicrobiia</taxon>
        <taxon>Verrucomicrobiales</taxon>
        <taxon>Verrucomicrobiaceae</taxon>
        <taxon>Luteolibacter</taxon>
    </lineage>
</organism>
<dbReference type="Proteomes" id="UP000603141">
    <property type="component" value="Unassembled WGS sequence"/>
</dbReference>
<feature type="transmembrane region" description="Helical" evidence="2">
    <location>
        <begin position="12"/>
        <end position="29"/>
    </location>
</feature>
<keyword evidence="5" id="KW-1185">Reference proteome</keyword>
<dbReference type="RefSeq" id="WP_200269211.1">
    <property type="nucleotide sequence ID" value="NZ_JAENIJ010000009.1"/>
</dbReference>
<dbReference type="PROSITE" id="PS50926">
    <property type="entry name" value="TRAM"/>
    <property type="match status" value="1"/>
</dbReference>
<dbReference type="EMBL" id="JAENIJ010000009">
    <property type="protein sequence ID" value="MBK1882252.1"/>
    <property type="molecule type" value="Genomic_DNA"/>
</dbReference>
<dbReference type="GO" id="GO:0016740">
    <property type="term" value="F:transferase activity"/>
    <property type="evidence" value="ECO:0007669"/>
    <property type="project" value="UniProtKB-KW"/>
</dbReference>
<dbReference type="InterPro" id="IPR029060">
    <property type="entry name" value="PIN-like_dom_sf"/>
</dbReference>
<feature type="transmembrane region" description="Helical" evidence="2">
    <location>
        <begin position="66"/>
        <end position="88"/>
    </location>
</feature>
<evidence type="ECO:0000313" key="4">
    <source>
        <dbReference type="EMBL" id="MBK1882252.1"/>
    </source>
</evidence>
<protein>
    <recommendedName>
        <fullName evidence="3">TRAM domain-containing protein</fullName>
    </recommendedName>
</protein>
<evidence type="ECO:0000256" key="1">
    <source>
        <dbReference type="ARBA" id="ARBA00022679"/>
    </source>
</evidence>
<keyword evidence="2" id="KW-0812">Transmembrane</keyword>
<evidence type="ECO:0000313" key="5">
    <source>
        <dbReference type="Proteomes" id="UP000603141"/>
    </source>
</evidence>
<dbReference type="CDD" id="cd09877">
    <property type="entry name" value="PIN_YacL-like"/>
    <property type="match status" value="1"/>
</dbReference>
<sequence>MAAPPSVNIVRLIYLLVCEAAGVAIAQGVDASITVGLLAGLVVAGVFIWVETLTRGFTLRGFSTGTFGLGVGLFCAWLLTRVQIFAVLELMFQEKYSDQEIVKAVNPVMDAFLYSTLGFFGAALSLRSNRDDFAFIIPYVRFRQDSTTGQPLVLDAEAIMDGRVLSIFRAGFLHGRLIVPKFVLEDLQMMANSMSNGERLRGQRGLDFLDQMQRAADVQVSIDDSVIASESKSNHTALIEIARLLSARLMTVDENLTKVAKLQEIEVLNITELDDALKPSATVGDKVRITLVRNGKESHQAVGYLSNGTMIVVNHSVEKIGSTVEATVVSTLQTSAGTMVFAELIPSD</sequence>
<dbReference type="AlphaFoldDB" id="A0A934S9S2"/>
<accession>A0A934S9S2</accession>
<dbReference type="Gene3D" id="3.40.50.1010">
    <property type="entry name" value="5'-nuclease"/>
    <property type="match status" value="1"/>
</dbReference>
<feature type="domain" description="TRAM" evidence="3">
    <location>
        <begin position="280"/>
        <end position="346"/>
    </location>
</feature>